<proteinExistence type="predicted"/>
<dbReference type="InterPro" id="IPR000160">
    <property type="entry name" value="GGDEF_dom"/>
</dbReference>
<keyword evidence="5" id="KW-1185">Reference proteome</keyword>
<dbReference type="Pfam" id="PF00563">
    <property type="entry name" value="EAL"/>
    <property type="match status" value="1"/>
</dbReference>
<dbReference type="NCBIfam" id="TIGR00254">
    <property type="entry name" value="GGDEF"/>
    <property type="match status" value="1"/>
</dbReference>
<dbReference type="SUPFAM" id="SSF55785">
    <property type="entry name" value="PYP-like sensor domain (PAS domain)"/>
    <property type="match status" value="1"/>
</dbReference>
<reference evidence="4 5" key="1">
    <citation type="submission" date="2020-08" db="EMBL/GenBank/DDBJ databases">
        <title>The genome sequence of Novosphingobium flavum 4Y4.</title>
        <authorList>
            <person name="Liu Y."/>
        </authorList>
    </citation>
    <scope>NUCLEOTIDE SEQUENCE [LARGE SCALE GENOMIC DNA]</scope>
    <source>
        <strain evidence="4 5">4Y4</strain>
    </source>
</reference>
<dbReference type="CDD" id="cd00130">
    <property type="entry name" value="PAS"/>
    <property type="match status" value="1"/>
</dbReference>
<gene>
    <name evidence="4" type="ORF">H7F49_12685</name>
</gene>
<dbReference type="InterPro" id="IPR000014">
    <property type="entry name" value="PAS"/>
</dbReference>
<comment type="caution">
    <text evidence="4">The sequence shown here is derived from an EMBL/GenBank/DDBJ whole genome shotgun (WGS) entry which is preliminary data.</text>
</comment>
<dbReference type="PANTHER" id="PTHR44757:SF2">
    <property type="entry name" value="BIOFILM ARCHITECTURE MAINTENANCE PROTEIN MBAA"/>
    <property type="match status" value="1"/>
</dbReference>
<dbReference type="InterPro" id="IPR052155">
    <property type="entry name" value="Biofilm_reg_signaling"/>
</dbReference>
<feature type="domain" description="PAS" evidence="1">
    <location>
        <begin position="46"/>
        <end position="103"/>
    </location>
</feature>
<dbReference type="InterPro" id="IPR029787">
    <property type="entry name" value="Nucleotide_cyclase"/>
</dbReference>
<dbReference type="AlphaFoldDB" id="A0A7X1F8X1"/>
<dbReference type="PROSITE" id="PS50112">
    <property type="entry name" value="PAS"/>
    <property type="match status" value="1"/>
</dbReference>
<evidence type="ECO:0000313" key="4">
    <source>
        <dbReference type="EMBL" id="MBC2652560.1"/>
    </source>
</evidence>
<evidence type="ECO:0000313" key="5">
    <source>
        <dbReference type="Proteomes" id="UP000520156"/>
    </source>
</evidence>
<evidence type="ECO:0000259" key="1">
    <source>
        <dbReference type="PROSITE" id="PS50112"/>
    </source>
</evidence>
<feature type="domain" description="EAL" evidence="2">
    <location>
        <begin position="332"/>
        <end position="583"/>
    </location>
</feature>
<dbReference type="CDD" id="cd01949">
    <property type="entry name" value="GGDEF"/>
    <property type="match status" value="1"/>
</dbReference>
<dbReference type="PROSITE" id="PS50883">
    <property type="entry name" value="EAL"/>
    <property type="match status" value="1"/>
</dbReference>
<dbReference type="SUPFAM" id="SSF55073">
    <property type="entry name" value="Nucleotide cyclase"/>
    <property type="match status" value="1"/>
</dbReference>
<dbReference type="EMBL" id="JACLAU010000021">
    <property type="protein sequence ID" value="MBC2652560.1"/>
    <property type="molecule type" value="Genomic_DNA"/>
</dbReference>
<dbReference type="Pfam" id="PF00990">
    <property type="entry name" value="GGDEF"/>
    <property type="match status" value="1"/>
</dbReference>
<dbReference type="InterPro" id="IPR043128">
    <property type="entry name" value="Rev_trsase/Diguanyl_cyclase"/>
</dbReference>
<dbReference type="InterPro" id="IPR035919">
    <property type="entry name" value="EAL_sf"/>
</dbReference>
<dbReference type="Gene3D" id="3.30.450.20">
    <property type="entry name" value="PAS domain"/>
    <property type="match status" value="1"/>
</dbReference>
<organism evidence="4 5">
    <name type="scientific">Novosphingobium aerophilum</name>
    <dbReference type="NCBI Taxonomy" id="2839843"/>
    <lineage>
        <taxon>Bacteria</taxon>
        <taxon>Pseudomonadati</taxon>
        <taxon>Pseudomonadota</taxon>
        <taxon>Alphaproteobacteria</taxon>
        <taxon>Sphingomonadales</taxon>
        <taxon>Sphingomonadaceae</taxon>
        <taxon>Novosphingobium</taxon>
    </lineage>
</organism>
<dbReference type="CDD" id="cd01948">
    <property type="entry name" value="EAL"/>
    <property type="match status" value="1"/>
</dbReference>
<evidence type="ECO:0000259" key="2">
    <source>
        <dbReference type="PROSITE" id="PS50883"/>
    </source>
</evidence>
<dbReference type="PANTHER" id="PTHR44757">
    <property type="entry name" value="DIGUANYLATE CYCLASE DGCP"/>
    <property type="match status" value="1"/>
</dbReference>
<dbReference type="SMART" id="SM00267">
    <property type="entry name" value="GGDEF"/>
    <property type="match status" value="1"/>
</dbReference>
<dbReference type="SMART" id="SM00052">
    <property type="entry name" value="EAL"/>
    <property type="match status" value="1"/>
</dbReference>
<dbReference type="Gene3D" id="3.20.20.450">
    <property type="entry name" value="EAL domain"/>
    <property type="match status" value="1"/>
</dbReference>
<sequence>MVKRIGDLLRRQAPAPLPPPRIEAVGEEQQALLLLRDYEASGQGWFWSTDPSGGITYISDSVAVALGRERSELLGTPFHALFTIERDESDARARTLPLILSGNKSFSELPVRPAHGTTEQCWTITGRPQFDSQNNFLGYRGSGVDATERLRSQRDASRLVKYDSLTGLYNRHRMGQRLVAILQAYAAAQRCCAVMMIDLDRFKQVNDTLGHPAGDELLKQVAQRLQRVCDKTAEIGRLGGDEFQIILPNVEDRGKLGEMAKRIISIISQPYSIEGSRCVIGTSVGIAISPFDGGSSEELIRSADLALYAAKGGGRGQFRFYSSELHESAEKRRRLEEDLRDALINDQIRLNYQPIVSTTTDTVIGVEALMRWNHPEFGDVSPAVFIPIAEETSLIIALGEWALRQACSDAMTWPGNIRVAVNVSPAQFAHANFIASVTQALAQSGITPERLEIELTESIFVNDDETTEQNFAALKRLGVRLALDDFGTGYSSLGYLKKAPFDKIKIDKGFIRDVTVPGSRNPAIITAIVSLAKALDMVTTAEGIEARDELALMRELGVDQIQGYIYSPARPVAEVSEALASGAWVIEPKGPAKQRAERRTVLRRVGVIHDDHRYEVMMRNLSRTGAGIEGLIDVPVGTEFVLDLGEGQLAVAKVRRSEGATQGLEFETPLVDDGAGGLCTRHRVAPYVLAAMGMPSGQAQGPVVQLNAGAQVSLPRFGTVDASRSGRAA</sequence>
<dbReference type="Proteomes" id="UP000520156">
    <property type="component" value="Unassembled WGS sequence"/>
</dbReference>
<dbReference type="SUPFAM" id="SSF141868">
    <property type="entry name" value="EAL domain-like"/>
    <property type="match status" value="1"/>
</dbReference>
<name>A0A7X1F8X1_9SPHN</name>
<dbReference type="InterPro" id="IPR001633">
    <property type="entry name" value="EAL_dom"/>
</dbReference>
<dbReference type="InterPro" id="IPR035965">
    <property type="entry name" value="PAS-like_dom_sf"/>
</dbReference>
<dbReference type="Gene3D" id="3.30.70.270">
    <property type="match status" value="1"/>
</dbReference>
<protein>
    <submittedName>
        <fullName evidence="4">EAL domain-containing protein</fullName>
    </submittedName>
</protein>
<evidence type="ECO:0000259" key="3">
    <source>
        <dbReference type="PROSITE" id="PS50887"/>
    </source>
</evidence>
<feature type="domain" description="GGDEF" evidence="3">
    <location>
        <begin position="190"/>
        <end position="323"/>
    </location>
</feature>
<dbReference type="PROSITE" id="PS50887">
    <property type="entry name" value="GGDEF"/>
    <property type="match status" value="1"/>
</dbReference>
<accession>A0A7X1F8X1</accession>